<dbReference type="GO" id="GO:0008270">
    <property type="term" value="F:zinc ion binding"/>
    <property type="evidence" value="ECO:0007669"/>
    <property type="project" value="UniProtKB-KW"/>
</dbReference>
<dbReference type="PANTHER" id="PTHR16515:SF66">
    <property type="entry name" value="C2H2-TYPE DOMAIN-CONTAINING PROTEIN"/>
    <property type="match status" value="1"/>
</dbReference>
<reference evidence="9 10" key="1">
    <citation type="journal article" date="2020" name="Cell">
        <title>Large-Scale Comparative Analyses of Tick Genomes Elucidate Their Genetic Diversity and Vector Capacities.</title>
        <authorList>
            <consortium name="Tick Genome and Microbiome Consortium (TIGMIC)"/>
            <person name="Jia N."/>
            <person name="Wang J."/>
            <person name="Shi W."/>
            <person name="Du L."/>
            <person name="Sun Y."/>
            <person name="Zhan W."/>
            <person name="Jiang J.F."/>
            <person name="Wang Q."/>
            <person name="Zhang B."/>
            <person name="Ji P."/>
            <person name="Bell-Sakyi L."/>
            <person name="Cui X.M."/>
            <person name="Yuan T.T."/>
            <person name="Jiang B.G."/>
            <person name="Yang W.F."/>
            <person name="Lam T.T."/>
            <person name="Chang Q.C."/>
            <person name="Ding S.J."/>
            <person name="Wang X.J."/>
            <person name="Zhu J.G."/>
            <person name="Ruan X.D."/>
            <person name="Zhao L."/>
            <person name="Wei J.T."/>
            <person name="Ye R.Z."/>
            <person name="Que T.C."/>
            <person name="Du C.H."/>
            <person name="Zhou Y.H."/>
            <person name="Cheng J.X."/>
            <person name="Dai P.F."/>
            <person name="Guo W.B."/>
            <person name="Han X.H."/>
            <person name="Huang E.J."/>
            <person name="Li L.F."/>
            <person name="Wei W."/>
            <person name="Gao Y.C."/>
            <person name="Liu J.Z."/>
            <person name="Shao H.Z."/>
            <person name="Wang X."/>
            <person name="Wang C.C."/>
            <person name="Yang T.C."/>
            <person name="Huo Q.B."/>
            <person name="Li W."/>
            <person name="Chen H.Y."/>
            <person name="Chen S.E."/>
            <person name="Zhou L.G."/>
            <person name="Ni X.B."/>
            <person name="Tian J.H."/>
            <person name="Sheng Y."/>
            <person name="Liu T."/>
            <person name="Pan Y.S."/>
            <person name="Xia L.Y."/>
            <person name="Li J."/>
            <person name="Zhao F."/>
            <person name="Cao W.C."/>
        </authorList>
    </citation>
    <scope>NUCLEOTIDE SEQUENCE [LARGE SCALE GENOMIC DNA]</scope>
    <source>
        <strain evidence="9">HaeL-2018</strain>
    </source>
</reference>
<accession>A0A9J6GNR4</accession>
<dbReference type="SMART" id="SM00355">
    <property type="entry name" value="ZnF_C2H2"/>
    <property type="match status" value="4"/>
</dbReference>
<keyword evidence="4 7" id="KW-0863">Zinc-finger</keyword>
<dbReference type="FunFam" id="3.30.160.60:FF:000100">
    <property type="entry name" value="Zinc finger 45-like"/>
    <property type="match status" value="2"/>
</dbReference>
<keyword evidence="3" id="KW-0677">Repeat</keyword>
<dbReference type="PROSITE" id="PS50157">
    <property type="entry name" value="ZINC_FINGER_C2H2_2"/>
    <property type="match status" value="4"/>
</dbReference>
<evidence type="ECO:0000259" key="8">
    <source>
        <dbReference type="PROSITE" id="PS50157"/>
    </source>
</evidence>
<evidence type="ECO:0000256" key="6">
    <source>
        <dbReference type="ARBA" id="ARBA00023242"/>
    </source>
</evidence>
<organism evidence="9 10">
    <name type="scientific">Haemaphysalis longicornis</name>
    <name type="common">Bush tick</name>
    <dbReference type="NCBI Taxonomy" id="44386"/>
    <lineage>
        <taxon>Eukaryota</taxon>
        <taxon>Metazoa</taxon>
        <taxon>Ecdysozoa</taxon>
        <taxon>Arthropoda</taxon>
        <taxon>Chelicerata</taxon>
        <taxon>Arachnida</taxon>
        <taxon>Acari</taxon>
        <taxon>Parasitiformes</taxon>
        <taxon>Ixodida</taxon>
        <taxon>Ixodoidea</taxon>
        <taxon>Ixodidae</taxon>
        <taxon>Haemaphysalinae</taxon>
        <taxon>Haemaphysalis</taxon>
    </lineage>
</organism>
<dbReference type="PANTHER" id="PTHR16515">
    <property type="entry name" value="PR DOMAIN ZINC FINGER PROTEIN"/>
    <property type="match status" value="1"/>
</dbReference>
<name>A0A9J6GNR4_HAELO</name>
<keyword evidence="2" id="KW-0479">Metal-binding</keyword>
<dbReference type="SUPFAM" id="SSF57667">
    <property type="entry name" value="beta-beta-alpha zinc fingers"/>
    <property type="match status" value="2"/>
</dbReference>
<feature type="domain" description="C2H2-type" evidence="8">
    <location>
        <begin position="184"/>
        <end position="212"/>
    </location>
</feature>
<evidence type="ECO:0000313" key="9">
    <source>
        <dbReference type="EMBL" id="KAH9376449.1"/>
    </source>
</evidence>
<dbReference type="InterPro" id="IPR050331">
    <property type="entry name" value="Zinc_finger"/>
</dbReference>
<dbReference type="AlphaFoldDB" id="A0A9J6GNR4"/>
<comment type="caution">
    <text evidence="9">The sequence shown here is derived from an EMBL/GenBank/DDBJ whole genome shotgun (WGS) entry which is preliminary data.</text>
</comment>
<comment type="subcellular location">
    <subcellularLocation>
        <location evidence="1">Nucleus</location>
    </subcellularLocation>
</comment>
<evidence type="ECO:0000256" key="1">
    <source>
        <dbReference type="ARBA" id="ARBA00004123"/>
    </source>
</evidence>
<proteinExistence type="predicted"/>
<dbReference type="Proteomes" id="UP000821853">
    <property type="component" value="Unassembled WGS sequence"/>
</dbReference>
<dbReference type="GO" id="GO:0005634">
    <property type="term" value="C:nucleus"/>
    <property type="evidence" value="ECO:0007669"/>
    <property type="project" value="UniProtKB-SubCell"/>
</dbReference>
<evidence type="ECO:0000313" key="10">
    <source>
        <dbReference type="Proteomes" id="UP000821853"/>
    </source>
</evidence>
<evidence type="ECO:0000256" key="3">
    <source>
        <dbReference type="ARBA" id="ARBA00022737"/>
    </source>
</evidence>
<sequence length="213" mass="24871">MGDHTKPAAGASEDPGIPPNVCRNGWHVPIPADNAEHLECAVDPNEMLIGKVNMFRQAESLMAWETLKHLTKYMQYYTYLQSNYNRHTLAHVEEKRHTCDECQKTFRRLEHLVMHKVTHTKEKKFQCPTCSQSFNRRSNLARHEMSKHRGDKTRLNACELCGRCFVRADNLARHQLVHTRERRFSCEKCPKRFGHLSALKRHVMKFHALEPSP</sequence>
<keyword evidence="5" id="KW-0862">Zinc</keyword>
<dbReference type="Pfam" id="PF00096">
    <property type="entry name" value="zf-C2H2"/>
    <property type="match status" value="4"/>
</dbReference>
<dbReference type="VEuPathDB" id="VectorBase:HLOH_054690"/>
<gene>
    <name evidence="9" type="ORF">HPB48_000104</name>
</gene>
<feature type="domain" description="C2H2-type" evidence="8">
    <location>
        <begin position="125"/>
        <end position="153"/>
    </location>
</feature>
<feature type="domain" description="C2H2-type" evidence="8">
    <location>
        <begin position="97"/>
        <end position="124"/>
    </location>
</feature>
<protein>
    <recommendedName>
        <fullName evidence="8">C2H2-type domain-containing protein</fullName>
    </recommendedName>
</protein>
<keyword evidence="10" id="KW-1185">Reference proteome</keyword>
<evidence type="ECO:0000256" key="5">
    <source>
        <dbReference type="ARBA" id="ARBA00022833"/>
    </source>
</evidence>
<dbReference type="EMBL" id="JABSTR010000008">
    <property type="protein sequence ID" value="KAH9376449.1"/>
    <property type="molecule type" value="Genomic_DNA"/>
</dbReference>
<dbReference type="GO" id="GO:0010468">
    <property type="term" value="P:regulation of gene expression"/>
    <property type="evidence" value="ECO:0007669"/>
    <property type="project" value="TreeGrafter"/>
</dbReference>
<dbReference type="PROSITE" id="PS00028">
    <property type="entry name" value="ZINC_FINGER_C2H2_1"/>
    <property type="match status" value="4"/>
</dbReference>
<dbReference type="InterPro" id="IPR036236">
    <property type="entry name" value="Znf_C2H2_sf"/>
</dbReference>
<keyword evidence="6" id="KW-0539">Nucleus</keyword>
<dbReference type="InterPro" id="IPR013087">
    <property type="entry name" value="Znf_C2H2_type"/>
</dbReference>
<dbReference type="OrthoDB" id="5977959at2759"/>
<dbReference type="Gene3D" id="3.30.160.60">
    <property type="entry name" value="Classic Zinc Finger"/>
    <property type="match status" value="4"/>
</dbReference>
<evidence type="ECO:0000256" key="7">
    <source>
        <dbReference type="PROSITE-ProRule" id="PRU00042"/>
    </source>
</evidence>
<feature type="domain" description="C2H2-type" evidence="8">
    <location>
        <begin position="156"/>
        <end position="183"/>
    </location>
</feature>
<evidence type="ECO:0000256" key="2">
    <source>
        <dbReference type="ARBA" id="ARBA00022723"/>
    </source>
</evidence>
<evidence type="ECO:0000256" key="4">
    <source>
        <dbReference type="ARBA" id="ARBA00022771"/>
    </source>
</evidence>